<accession>A0ABU0U0N1</accession>
<evidence type="ECO:0000256" key="1">
    <source>
        <dbReference type="SAM" id="Phobius"/>
    </source>
</evidence>
<evidence type="ECO:0000313" key="2">
    <source>
        <dbReference type="EMBL" id="MDQ1148374.1"/>
    </source>
</evidence>
<evidence type="ECO:0000313" key="3">
    <source>
        <dbReference type="Proteomes" id="UP001244640"/>
    </source>
</evidence>
<keyword evidence="1" id="KW-0812">Transmembrane</keyword>
<evidence type="ECO:0008006" key="4">
    <source>
        <dbReference type="Google" id="ProtNLM"/>
    </source>
</evidence>
<proteinExistence type="predicted"/>
<reference evidence="2 3" key="1">
    <citation type="submission" date="2023-07" db="EMBL/GenBank/DDBJ databases">
        <title>Functional and genomic diversity of the sorghum phyllosphere microbiome.</title>
        <authorList>
            <person name="Shade A."/>
        </authorList>
    </citation>
    <scope>NUCLEOTIDE SEQUENCE [LARGE SCALE GENOMIC DNA]</scope>
    <source>
        <strain evidence="2 3">SORGH_AS_0892</strain>
    </source>
</reference>
<organism evidence="2 3">
    <name type="scientific">Sphingobacterium zeae</name>
    <dbReference type="NCBI Taxonomy" id="1776859"/>
    <lineage>
        <taxon>Bacteria</taxon>
        <taxon>Pseudomonadati</taxon>
        <taxon>Bacteroidota</taxon>
        <taxon>Sphingobacteriia</taxon>
        <taxon>Sphingobacteriales</taxon>
        <taxon>Sphingobacteriaceae</taxon>
        <taxon>Sphingobacterium</taxon>
    </lineage>
</organism>
<comment type="caution">
    <text evidence="2">The sequence shown here is derived from an EMBL/GenBank/DDBJ whole genome shotgun (WGS) entry which is preliminary data.</text>
</comment>
<dbReference type="EMBL" id="JAUTBA010000001">
    <property type="protein sequence ID" value="MDQ1148374.1"/>
    <property type="molecule type" value="Genomic_DNA"/>
</dbReference>
<gene>
    <name evidence="2" type="ORF">QE382_000358</name>
</gene>
<keyword evidence="3" id="KW-1185">Reference proteome</keyword>
<sequence length="292" mass="34099">MVLPMMRYRWVSFWLYLNSYVLKDVKYFTFVSLYSSFTIVIFIRYIFLLIAIGASTSALFCQDKKVEGIVFDKNTKQRIGNVKLANLRTGEVNYNTIKGEFVFNAQLGDHIVAMSKGYFSDTLLVDERGLLLFHLVRETFYIEEVQVYARKSPEEILEKAKVDYEKAYRLAGYGDVFSVGPNGAGLSINSIYSLFSKEAKRARRLTKTIENDYKENVIDYKFSKELISKVTGLNSEESERFRRIFRPSYFFILAANDYELANYIKNCYSRYQLNPSQYFIEPFPTINYKLVP</sequence>
<keyword evidence="1" id="KW-0472">Membrane</keyword>
<feature type="transmembrane region" description="Helical" evidence="1">
    <location>
        <begin position="33"/>
        <end position="55"/>
    </location>
</feature>
<keyword evidence="1" id="KW-1133">Transmembrane helix</keyword>
<dbReference type="Proteomes" id="UP001244640">
    <property type="component" value="Unassembled WGS sequence"/>
</dbReference>
<protein>
    <recommendedName>
        <fullName evidence="4">Carboxypeptidase-like regulatory domain-containing protein</fullName>
    </recommendedName>
</protein>
<name>A0ABU0U0N1_9SPHI</name>